<reference evidence="5 6" key="2">
    <citation type="submission" date="2018-11" db="EMBL/GenBank/DDBJ databases">
        <authorList>
            <consortium name="Pathogen Informatics"/>
        </authorList>
    </citation>
    <scope>NUCLEOTIDE SEQUENCE [LARGE SCALE GENOMIC DNA]</scope>
</reference>
<dbReference type="EMBL" id="UZAM01013126">
    <property type="protein sequence ID" value="VDP25680.1"/>
    <property type="molecule type" value="Genomic_DNA"/>
</dbReference>
<reference evidence="7" key="1">
    <citation type="submission" date="2016-06" db="UniProtKB">
        <authorList>
            <consortium name="WormBaseParasite"/>
        </authorList>
    </citation>
    <scope>IDENTIFICATION</scope>
</reference>
<organism evidence="7">
    <name type="scientific">Soboliphyme baturini</name>
    <dbReference type="NCBI Taxonomy" id="241478"/>
    <lineage>
        <taxon>Eukaryota</taxon>
        <taxon>Metazoa</taxon>
        <taxon>Ecdysozoa</taxon>
        <taxon>Nematoda</taxon>
        <taxon>Enoplea</taxon>
        <taxon>Dorylaimia</taxon>
        <taxon>Dioctophymatida</taxon>
        <taxon>Dioctophymatoidea</taxon>
        <taxon>Soboliphymatidae</taxon>
        <taxon>Soboliphyme</taxon>
    </lineage>
</organism>
<evidence type="ECO:0000259" key="4">
    <source>
        <dbReference type="PROSITE" id="PS50800"/>
    </source>
</evidence>
<accession>A0A183J1L0</accession>
<dbReference type="SMART" id="SM00513">
    <property type="entry name" value="SAP"/>
    <property type="match status" value="1"/>
</dbReference>
<keyword evidence="6" id="KW-1185">Reference proteome</keyword>
<proteinExistence type="predicted"/>
<evidence type="ECO:0000313" key="5">
    <source>
        <dbReference type="EMBL" id="VDP25680.1"/>
    </source>
</evidence>
<evidence type="ECO:0000313" key="7">
    <source>
        <dbReference type="WBParaSite" id="SBAD_0001010801-mRNA-1"/>
    </source>
</evidence>
<dbReference type="Gene3D" id="1.10.720.30">
    <property type="entry name" value="SAP domain"/>
    <property type="match status" value="1"/>
</dbReference>
<dbReference type="InterPro" id="IPR036361">
    <property type="entry name" value="SAP_dom_sf"/>
</dbReference>
<sequence length="74" mass="7972">MSSGEEEIDGKPIGELRVIDLKELLDKRGLSKTGSKTALVKRLRESCGSDLVAEYLEKQQIALQAAKKAAGNVS</sequence>
<name>A0A183J1L0_9BILA</name>
<dbReference type="GO" id="GO:0006357">
    <property type="term" value="P:regulation of transcription by RNA polymerase II"/>
    <property type="evidence" value="ECO:0007669"/>
    <property type="project" value="TreeGrafter"/>
</dbReference>
<gene>
    <name evidence="5" type="ORF">SBAD_LOCUS9758</name>
</gene>
<evidence type="ECO:0000256" key="2">
    <source>
        <dbReference type="ARBA" id="ARBA00022884"/>
    </source>
</evidence>
<evidence type="ECO:0000313" key="6">
    <source>
        <dbReference type="Proteomes" id="UP000270296"/>
    </source>
</evidence>
<dbReference type="PANTHER" id="PTHR15683">
    <property type="entry name" value="SCAFFOLD ATTACHMENT FACTOR B-RELATED"/>
    <property type="match status" value="1"/>
</dbReference>
<dbReference type="GO" id="GO:0005634">
    <property type="term" value="C:nucleus"/>
    <property type="evidence" value="ECO:0007669"/>
    <property type="project" value="UniProtKB-SubCell"/>
</dbReference>
<evidence type="ECO:0000256" key="3">
    <source>
        <dbReference type="ARBA" id="ARBA00023242"/>
    </source>
</evidence>
<dbReference type="OrthoDB" id="5348404at2759"/>
<dbReference type="InterPro" id="IPR003034">
    <property type="entry name" value="SAP_dom"/>
</dbReference>
<keyword evidence="3" id="KW-0539">Nucleus</keyword>
<dbReference type="SUPFAM" id="SSF68906">
    <property type="entry name" value="SAP domain"/>
    <property type="match status" value="1"/>
</dbReference>
<dbReference type="InterPro" id="IPR051738">
    <property type="entry name" value="SAF_Modulators"/>
</dbReference>
<protein>
    <submittedName>
        <fullName evidence="7">SAP domain-containing protein</fullName>
    </submittedName>
</protein>
<feature type="domain" description="SAP" evidence="4">
    <location>
        <begin position="13"/>
        <end position="47"/>
    </location>
</feature>
<dbReference type="AlphaFoldDB" id="A0A183J1L0"/>
<keyword evidence="2" id="KW-0694">RNA-binding</keyword>
<dbReference type="WBParaSite" id="SBAD_0001010801-mRNA-1">
    <property type="protein sequence ID" value="SBAD_0001010801-mRNA-1"/>
    <property type="gene ID" value="SBAD_0001010801"/>
</dbReference>
<dbReference type="Proteomes" id="UP000270296">
    <property type="component" value="Unassembled WGS sequence"/>
</dbReference>
<dbReference type="GO" id="GO:0050684">
    <property type="term" value="P:regulation of mRNA processing"/>
    <property type="evidence" value="ECO:0007669"/>
    <property type="project" value="TreeGrafter"/>
</dbReference>
<dbReference type="Pfam" id="PF02037">
    <property type="entry name" value="SAP"/>
    <property type="match status" value="1"/>
</dbReference>
<dbReference type="PANTHER" id="PTHR15683:SF8">
    <property type="entry name" value="SCAFFOLD ATTACHMENT FACTOR B, ISOFORM B"/>
    <property type="match status" value="1"/>
</dbReference>
<dbReference type="GO" id="GO:0003723">
    <property type="term" value="F:RNA binding"/>
    <property type="evidence" value="ECO:0007669"/>
    <property type="project" value="UniProtKB-KW"/>
</dbReference>
<evidence type="ECO:0000256" key="1">
    <source>
        <dbReference type="ARBA" id="ARBA00004123"/>
    </source>
</evidence>
<comment type="subcellular location">
    <subcellularLocation>
        <location evidence="1">Nucleus</location>
    </subcellularLocation>
</comment>
<dbReference type="PROSITE" id="PS50800">
    <property type="entry name" value="SAP"/>
    <property type="match status" value="1"/>
</dbReference>
<dbReference type="GO" id="GO:0043565">
    <property type="term" value="F:sequence-specific DNA binding"/>
    <property type="evidence" value="ECO:0007669"/>
    <property type="project" value="TreeGrafter"/>
</dbReference>